<comment type="caution">
    <text evidence="1">The sequence shown here is derived from an EMBL/GenBank/DDBJ whole genome shotgun (WGS) entry which is preliminary data.</text>
</comment>
<name>A0ACB6RTM2_9PLEO</name>
<accession>A0ACB6RTM2</accession>
<keyword evidence="2" id="KW-1185">Reference proteome</keyword>
<evidence type="ECO:0000313" key="1">
    <source>
        <dbReference type="EMBL" id="KAF2624760.1"/>
    </source>
</evidence>
<organism evidence="1 2">
    <name type="scientific">Macroventuria anomochaeta</name>
    <dbReference type="NCBI Taxonomy" id="301207"/>
    <lineage>
        <taxon>Eukaryota</taxon>
        <taxon>Fungi</taxon>
        <taxon>Dikarya</taxon>
        <taxon>Ascomycota</taxon>
        <taxon>Pezizomycotina</taxon>
        <taxon>Dothideomycetes</taxon>
        <taxon>Pleosporomycetidae</taxon>
        <taxon>Pleosporales</taxon>
        <taxon>Pleosporineae</taxon>
        <taxon>Didymellaceae</taxon>
        <taxon>Macroventuria</taxon>
    </lineage>
</organism>
<gene>
    <name evidence="1" type="ORF">BU25DRAFT_450496</name>
</gene>
<sequence length="221" mass="21461">MASMLILSTIIGLALAQQGRTMTLPNVYGDANSVAASVVTANPSATTFALACIEADCGLFPAHTLVVGPSTYNVDMSDPNTDFTATQDCALASNSAVCKETAGGSEANFPGSSTTTYEGTEIGKLTVTVTAGEDKLVQTGSMGGASSAIAQTSTHSASKNAETASITPAPVSGSAAVSASASRTGSAPAQVSAAGAAINAMVLGGGFVGAAAALARLSASS</sequence>
<dbReference type="Proteomes" id="UP000799754">
    <property type="component" value="Unassembled WGS sequence"/>
</dbReference>
<protein>
    <submittedName>
        <fullName evidence="1">Uncharacterized protein</fullName>
    </submittedName>
</protein>
<proteinExistence type="predicted"/>
<evidence type="ECO:0000313" key="2">
    <source>
        <dbReference type="Proteomes" id="UP000799754"/>
    </source>
</evidence>
<dbReference type="EMBL" id="MU006729">
    <property type="protein sequence ID" value="KAF2624760.1"/>
    <property type="molecule type" value="Genomic_DNA"/>
</dbReference>
<reference evidence="1" key="1">
    <citation type="journal article" date="2020" name="Stud. Mycol.">
        <title>101 Dothideomycetes genomes: a test case for predicting lifestyles and emergence of pathogens.</title>
        <authorList>
            <person name="Haridas S."/>
            <person name="Albert R."/>
            <person name="Binder M."/>
            <person name="Bloem J."/>
            <person name="Labutti K."/>
            <person name="Salamov A."/>
            <person name="Andreopoulos B."/>
            <person name="Baker S."/>
            <person name="Barry K."/>
            <person name="Bills G."/>
            <person name="Bluhm B."/>
            <person name="Cannon C."/>
            <person name="Castanera R."/>
            <person name="Culley D."/>
            <person name="Daum C."/>
            <person name="Ezra D."/>
            <person name="Gonzalez J."/>
            <person name="Henrissat B."/>
            <person name="Kuo A."/>
            <person name="Liang C."/>
            <person name="Lipzen A."/>
            <person name="Lutzoni F."/>
            <person name="Magnuson J."/>
            <person name="Mondo S."/>
            <person name="Nolan M."/>
            <person name="Ohm R."/>
            <person name="Pangilinan J."/>
            <person name="Park H.-J."/>
            <person name="Ramirez L."/>
            <person name="Alfaro M."/>
            <person name="Sun H."/>
            <person name="Tritt A."/>
            <person name="Yoshinaga Y."/>
            <person name="Zwiers L.-H."/>
            <person name="Turgeon B."/>
            <person name="Goodwin S."/>
            <person name="Spatafora J."/>
            <person name="Crous P."/>
            <person name="Grigoriev I."/>
        </authorList>
    </citation>
    <scope>NUCLEOTIDE SEQUENCE</scope>
    <source>
        <strain evidence="1">CBS 525.71</strain>
    </source>
</reference>